<feature type="region of interest" description="Disordered" evidence="1">
    <location>
        <begin position="247"/>
        <end position="342"/>
    </location>
</feature>
<dbReference type="PaxDb" id="3055-EDP09085"/>
<dbReference type="GeneID" id="5719367"/>
<feature type="compositionally biased region" description="Polar residues" evidence="1">
    <location>
        <begin position="501"/>
        <end position="522"/>
    </location>
</feature>
<feature type="compositionally biased region" description="Low complexity" evidence="1">
    <location>
        <begin position="378"/>
        <end position="418"/>
    </location>
</feature>
<evidence type="ECO:0000313" key="3">
    <source>
        <dbReference type="Proteomes" id="UP000006906"/>
    </source>
</evidence>
<feature type="region of interest" description="Disordered" evidence="1">
    <location>
        <begin position="365"/>
        <end position="432"/>
    </location>
</feature>
<accession>A0A2K3D0L6</accession>
<dbReference type="KEGG" id="cre:CHLRE_13g583972v5"/>
<dbReference type="AlphaFoldDB" id="A0A2K3D0L6"/>
<proteinExistence type="predicted"/>
<dbReference type="InParanoid" id="A0A2K3D0L6"/>
<dbReference type="Gramene" id="PNW74067">
    <property type="protein sequence ID" value="PNW74067"/>
    <property type="gene ID" value="CHLRE_13g583972v5"/>
</dbReference>
<dbReference type="EMBL" id="CM008974">
    <property type="protein sequence ID" value="PNW74067.1"/>
    <property type="molecule type" value="Genomic_DNA"/>
</dbReference>
<sequence length="801" mass="88876">MTAPEPLLPNRQALGTVLVSRTILSELAQVSAQLEDLGFAETLGGQVVLIRPKLDMPVIARRVLRLEGDDRVCVEEGENGSRTYALRCVLDAEASEQQWRGAVAELCSRLLQGQARHFTMQELRRTAERTARMYECWRELDAWQRASSSTVSSADAAGALPVRLVNGLARILQSPADTAAMSLIWAAWEMHLQPWTESGARQLGGEGTALVTQLPASASAARVAALPAQEAAAAMHYQDVDAHADLQQPHHQQPWWQQPNKKPPQVIIGDDPDDNRPQAGHLDTWPPTPSPPGSSACKSHESGDEHDEETMDGPGSSGLPRTSLVSQTAAAVGRGDTEGGPYAWQQQVRGLQGDEEGGMAVAGHQQLDYKDSRRSRDAPNAARGAAAGPGRQACNGSRSRSPSSSRHARRSCSQSPQQARRDAAARPQFTEEDQKWVERLHQWLLRQPQREVAYEGPNSDVRMSVPKSILERLGMTITQFYLAWPDLFAVDYSYVKAVEGPSSTPATGKGSASNWGRPSTSDLAGPPAWSHVVREPRRSSEDGGRQQGRGDLGPVLNRDRERGRERSLWQSRSRSRSRSQSPRWREEPIHSSRSGRVKSRGRPSRPWEEPQNMPASMQDQAAEDKEERQWAERVHQFLLTRPRLEASAGTLLKEGLGVPQRFLDRKGLKLFWFLDSFKDLWTLELPVFADKQAVLLHAVPKHQQPAADIAVGVVMQETEGQYVRRLYQHLLEKLPLGVEMNNLKGGSLRIPSHLFGGSYRTVSAFLRHWRDVGLWRMSEDRPLVLTARTGGRVQEVLEGLH</sequence>
<feature type="compositionally biased region" description="Basic residues" evidence="1">
    <location>
        <begin position="593"/>
        <end position="603"/>
    </location>
</feature>
<feature type="compositionally biased region" description="Basic and acidic residues" evidence="1">
    <location>
        <begin position="557"/>
        <end position="567"/>
    </location>
</feature>
<gene>
    <name evidence="2" type="ORF">CHLRE_13g583972v5</name>
</gene>
<dbReference type="ExpressionAtlas" id="A0A2K3D0L6">
    <property type="expression patterns" value="baseline"/>
</dbReference>
<reference evidence="2 3" key="1">
    <citation type="journal article" date="2007" name="Science">
        <title>The Chlamydomonas genome reveals the evolution of key animal and plant functions.</title>
        <authorList>
            <person name="Merchant S.S."/>
            <person name="Prochnik S.E."/>
            <person name="Vallon O."/>
            <person name="Harris E.H."/>
            <person name="Karpowicz S.J."/>
            <person name="Witman G.B."/>
            <person name="Terry A."/>
            <person name="Salamov A."/>
            <person name="Fritz-Laylin L.K."/>
            <person name="Marechal-Drouard L."/>
            <person name="Marshall W.F."/>
            <person name="Qu L.H."/>
            <person name="Nelson D.R."/>
            <person name="Sanderfoot A.A."/>
            <person name="Spalding M.H."/>
            <person name="Kapitonov V.V."/>
            <person name="Ren Q."/>
            <person name="Ferris P."/>
            <person name="Lindquist E."/>
            <person name="Shapiro H."/>
            <person name="Lucas S.M."/>
            <person name="Grimwood J."/>
            <person name="Schmutz J."/>
            <person name="Cardol P."/>
            <person name="Cerutti H."/>
            <person name="Chanfreau G."/>
            <person name="Chen C.L."/>
            <person name="Cognat V."/>
            <person name="Croft M.T."/>
            <person name="Dent R."/>
            <person name="Dutcher S."/>
            <person name="Fernandez E."/>
            <person name="Fukuzawa H."/>
            <person name="Gonzalez-Ballester D."/>
            <person name="Gonzalez-Halphen D."/>
            <person name="Hallmann A."/>
            <person name="Hanikenne M."/>
            <person name="Hippler M."/>
            <person name="Inwood W."/>
            <person name="Jabbari K."/>
            <person name="Kalanon M."/>
            <person name="Kuras R."/>
            <person name="Lefebvre P.A."/>
            <person name="Lemaire S.D."/>
            <person name="Lobanov A.V."/>
            <person name="Lohr M."/>
            <person name="Manuell A."/>
            <person name="Meier I."/>
            <person name="Mets L."/>
            <person name="Mittag M."/>
            <person name="Mittelmeier T."/>
            <person name="Moroney J.V."/>
            <person name="Moseley J."/>
            <person name="Napoli C."/>
            <person name="Nedelcu A.M."/>
            <person name="Niyogi K."/>
            <person name="Novoselov S.V."/>
            <person name="Paulsen I.T."/>
            <person name="Pazour G."/>
            <person name="Purton S."/>
            <person name="Ral J.P."/>
            <person name="Riano-Pachon D.M."/>
            <person name="Riekhof W."/>
            <person name="Rymarquis L."/>
            <person name="Schroda M."/>
            <person name="Stern D."/>
            <person name="Umen J."/>
            <person name="Willows R."/>
            <person name="Wilson N."/>
            <person name="Zimmer S.L."/>
            <person name="Allmer J."/>
            <person name="Balk J."/>
            <person name="Bisova K."/>
            <person name="Chen C.J."/>
            <person name="Elias M."/>
            <person name="Gendler K."/>
            <person name="Hauser C."/>
            <person name="Lamb M.R."/>
            <person name="Ledford H."/>
            <person name="Long J.C."/>
            <person name="Minagawa J."/>
            <person name="Page M.D."/>
            <person name="Pan J."/>
            <person name="Pootakham W."/>
            <person name="Roje S."/>
            <person name="Rose A."/>
            <person name="Stahlberg E."/>
            <person name="Terauchi A.M."/>
            <person name="Yang P."/>
            <person name="Ball S."/>
            <person name="Bowler C."/>
            <person name="Dieckmann C.L."/>
            <person name="Gladyshev V.N."/>
            <person name="Green P."/>
            <person name="Jorgensen R."/>
            <person name="Mayfield S."/>
            <person name="Mueller-Roeber B."/>
            <person name="Rajamani S."/>
            <person name="Sayre R.T."/>
            <person name="Brokstein P."/>
            <person name="Dubchak I."/>
            <person name="Goodstein D."/>
            <person name="Hornick L."/>
            <person name="Huang Y.W."/>
            <person name="Jhaveri J."/>
            <person name="Luo Y."/>
            <person name="Martinez D."/>
            <person name="Ngau W.C."/>
            <person name="Otillar B."/>
            <person name="Poliakov A."/>
            <person name="Porter A."/>
            <person name="Szajkowski L."/>
            <person name="Werner G."/>
            <person name="Zhou K."/>
            <person name="Grigoriev I.V."/>
            <person name="Rokhsar D.S."/>
            <person name="Grossman A.R."/>
        </authorList>
    </citation>
    <scope>NUCLEOTIDE SEQUENCE [LARGE SCALE GENOMIC DNA]</scope>
    <source>
        <strain evidence="3">CC-503</strain>
    </source>
</reference>
<dbReference type="RefSeq" id="XP_042917602.1">
    <property type="nucleotide sequence ID" value="XM_043069627.1"/>
</dbReference>
<feature type="compositionally biased region" description="Basic and acidic residues" evidence="1">
    <location>
        <begin position="367"/>
        <end position="377"/>
    </location>
</feature>
<feature type="region of interest" description="Disordered" evidence="1">
    <location>
        <begin position="501"/>
        <end position="627"/>
    </location>
</feature>
<dbReference type="Proteomes" id="UP000006906">
    <property type="component" value="Chromosome 13"/>
</dbReference>
<feature type="compositionally biased region" description="Polar residues" evidence="1">
    <location>
        <begin position="319"/>
        <end position="329"/>
    </location>
</feature>
<evidence type="ECO:0000256" key="1">
    <source>
        <dbReference type="SAM" id="MobiDB-lite"/>
    </source>
</evidence>
<feature type="compositionally biased region" description="Low complexity" evidence="1">
    <location>
        <begin position="568"/>
        <end position="582"/>
    </location>
</feature>
<evidence type="ECO:0000313" key="2">
    <source>
        <dbReference type="EMBL" id="PNW74067.1"/>
    </source>
</evidence>
<name>A0A2K3D0L6_CHLRE</name>
<organism evidence="2 3">
    <name type="scientific">Chlamydomonas reinhardtii</name>
    <name type="common">Chlamydomonas smithii</name>
    <dbReference type="NCBI Taxonomy" id="3055"/>
    <lineage>
        <taxon>Eukaryota</taxon>
        <taxon>Viridiplantae</taxon>
        <taxon>Chlorophyta</taxon>
        <taxon>core chlorophytes</taxon>
        <taxon>Chlorophyceae</taxon>
        <taxon>CS clade</taxon>
        <taxon>Chlamydomonadales</taxon>
        <taxon>Chlamydomonadaceae</taxon>
        <taxon>Chlamydomonas</taxon>
    </lineage>
</organism>
<protein>
    <submittedName>
        <fullName evidence="2">Uncharacterized protein</fullName>
    </submittedName>
</protein>
<keyword evidence="3" id="KW-1185">Reference proteome</keyword>
<feature type="compositionally biased region" description="Low complexity" evidence="1">
    <location>
        <begin position="247"/>
        <end position="265"/>
    </location>
</feature>
<feature type="compositionally biased region" description="Basic and acidic residues" evidence="1">
    <location>
        <begin position="532"/>
        <end position="544"/>
    </location>
</feature>